<dbReference type="CDD" id="cd14498">
    <property type="entry name" value="DSP"/>
    <property type="match status" value="1"/>
</dbReference>
<gene>
    <name evidence="7" type="ORF">EST38_g8079</name>
</gene>
<reference evidence="7 8" key="1">
    <citation type="submission" date="2019-01" db="EMBL/GenBank/DDBJ databases">
        <title>Draft genome sequence of Psathyrella aberdarensis IHI B618.</title>
        <authorList>
            <person name="Buettner E."/>
            <person name="Kellner H."/>
        </authorList>
    </citation>
    <scope>NUCLEOTIDE SEQUENCE [LARGE SCALE GENOMIC DNA]</scope>
    <source>
        <strain evidence="7 8">IHI B618</strain>
    </source>
</reference>
<dbReference type="PROSITE" id="PS50054">
    <property type="entry name" value="TYR_PHOSPHATASE_DUAL"/>
    <property type="match status" value="1"/>
</dbReference>
<dbReference type="GO" id="GO:0033550">
    <property type="term" value="F:MAP kinase tyrosine phosphatase activity"/>
    <property type="evidence" value="ECO:0007669"/>
    <property type="project" value="TreeGrafter"/>
</dbReference>
<feature type="domain" description="Tyrosine specific protein phosphatases" evidence="6">
    <location>
        <begin position="91"/>
        <end position="151"/>
    </location>
</feature>
<dbReference type="GO" id="GO:0008330">
    <property type="term" value="F:protein tyrosine/threonine phosphatase activity"/>
    <property type="evidence" value="ECO:0007669"/>
    <property type="project" value="TreeGrafter"/>
</dbReference>
<evidence type="ECO:0000313" key="7">
    <source>
        <dbReference type="EMBL" id="RXW17776.1"/>
    </source>
</evidence>
<dbReference type="GO" id="GO:0017017">
    <property type="term" value="F:MAP kinase tyrosine/serine/threonine phosphatase activity"/>
    <property type="evidence" value="ECO:0007669"/>
    <property type="project" value="TreeGrafter"/>
</dbReference>
<evidence type="ECO:0000313" key="8">
    <source>
        <dbReference type="Proteomes" id="UP000290288"/>
    </source>
</evidence>
<dbReference type="AlphaFoldDB" id="A0A4Q2DFQ2"/>
<keyword evidence="4" id="KW-0904">Protein phosphatase</keyword>
<dbReference type="SMART" id="SM00195">
    <property type="entry name" value="DSPc"/>
    <property type="match status" value="1"/>
</dbReference>
<comment type="caution">
    <text evidence="7">The sequence shown here is derived from an EMBL/GenBank/DDBJ whole genome shotgun (WGS) entry which is preliminary data.</text>
</comment>
<organism evidence="7 8">
    <name type="scientific">Candolleomyces aberdarensis</name>
    <dbReference type="NCBI Taxonomy" id="2316362"/>
    <lineage>
        <taxon>Eukaryota</taxon>
        <taxon>Fungi</taxon>
        <taxon>Dikarya</taxon>
        <taxon>Basidiomycota</taxon>
        <taxon>Agaricomycotina</taxon>
        <taxon>Agaricomycetes</taxon>
        <taxon>Agaricomycetidae</taxon>
        <taxon>Agaricales</taxon>
        <taxon>Agaricineae</taxon>
        <taxon>Psathyrellaceae</taxon>
        <taxon>Candolleomyces</taxon>
    </lineage>
</organism>
<dbReference type="OrthoDB" id="2017893at2759"/>
<dbReference type="PANTHER" id="PTHR10159">
    <property type="entry name" value="DUAL SPECIFICITY PROTEIN PHOSPHATASE"/>
    <property type="match status" value="1"/>
</dbReference>
<dbReference type="Pfam" id="PF00782">
    <property type="entry name" value="DSPc"/>
    <property type="match status" value="1"/>
</dbReference>
<evidence type="ECO:0000259" key="5">
    <source>
        <dbReference type="PROSITE" id="PS50054"/>
    </source>
</evidence>
<accession>A0A4Q2DFQ2</accession>
<dbReference type="InterPro" id="IPR000340">
    <property type="entry name" value="Dual-sp_phosphatase_cat-dom"/>
</dbReference>
<comment type="similarity">
    <text evidence="1">Belongs to the protein-tyrosine phosphatase family. Non-receptor class dual specificity subfamily.</text>
</comment>
<dbReference type="InterPro" id="IPR029021">
    <property type="entry name" value="Prot-tyrosine_phosphatase-like"/>
</dbReference>
<dbReference type="SUPFAM" id="SSF52799">
    <property type="entry name" value="(Phosphotyrosine protein) phosphatases II"/>
    <property type="match status" value="1"/>
</dbReference>
<protein>
    <recommendedName>
        <fullName evidence="2">protein-tyrosine-phosphatase</fullName>
        <ecNumber evidence="2">3.1.3.48</ecNumber>
    </recommendedName>
</protein>
<name>A0A4Q2DFQ2_9AGAR</name>
<feature type="domain" description="Tyrosine-protein phosphatase" evidence="5">
    <location>
        <begin position="28"/>
        <end position="173"/>
    </location>
</feature>
<dbReference type="Gene3D" id="3.90.190.10">
    <property type="entry name" value="Protein tyrosine phosphatase superfamily"/>
    <property type="match status" value="1"/>
</dbReference>
<evidence type="ECO:0000256" key="2">
    <source>
        <dbReference type="ARBA" id="ARBA00013064"/>
    </source>
</evidence>
<dbReference type="GO" id="GO:0005737">
    <property type="term" value="C:cytoplasm"/>
    <property type="evidence" value="ECO:0007669"/>
    <property type="project" value="TreeGrafter"/>
</dbReference>
<keyword evidence="8" id="KW-1185">Reference proteome</keyword>
<dbReference type="Proteomes" id="UP000290288">
    <property type="component" value="Unassembled WGS sequence"/>
</dbReference>
<dbReference type="STRING" id="2316362.A0A4Q2DFQ2"/>
<dbReference type="PROSITE" id="PS50056">
    <property type="entry name" value="TYR_PHOSPHATASE_2"/>
    <property type="match status" value="1"/>
</dbReference>
<dbReference type="InterPro" id="IPR000387">
    <property type="entry name" value="Tyr_Pase_dom"/>
</dbReference>
<dbReference type="InterPro" id="IPR020422">
    <property type="entry name" value="TYR_PHOSPHATASE_DUAL_dom"/>
</dbReference>
<dbReference type="PANTHER" id="PTHR10159:SF519">
    <property type="entry name" value="DUAL SPECIFICITY PROTEIN PHOSPHATASE MPK3"/>
    <property type="match status" value="1"/>
</dbReference>
<dbReference type="PROSITE" id="PS00383">
    <property type="entry name" value="TYR_PHOSPHATASE_1"/>
    <property type="match status" value="1"/>
</dbReference>
<proteinExistence type="inferred from homology"/>
<evidence type="ECO:0000256" key="1">
    <source>
        <dbReference type="ARBA" id="ARBA00008601"/>
    </source>
</evidence>
<evidence type="ECO:0000259" key="6">
    <source>
        <dbReference type="PROSITE" id="PS50056"/>
    </source>
</evidence>
<keyword evidence="3" id="KW-0378">Hydrolase</keyword>
<dbReference type="EC" id="3.1.3.48" evidence="2"/>
<dbReference type="InterPro" id="IPR016130">
    <property type="entry name" value="Tyr_Pase_AS"/>
</dbReference>
<dbReference type="GO" id="GO:0043409">
    <property type="term" value="P:negative regulation of MAPK cascade"/>
    <property type="evidence" value="ECO:0007669"/>
    <property type="project" value="TreeGrafter"/>
</dbReference>
<sequence length="214" mass="23829">MTSYLTASPFLAAIMKARGSSGRLWARSASQITPRLYLSDLWTACDEKEMETLGITHVISVIEHRPALPDRIPIQHRLQVFIADRSDANILTYFEETNKFITDALAENETNKVLVHCQQGISRSATIVCAYIIVTMQMDALEAIEFVQAKRDIVCPNGGFRLQLATFSRPYLKKPKPKAVSKDIASRIRNLFPERAATKRVTTEEVTVAAGGSS</sequence>
<evidence type="ECO:0000256" key="4">
    <source>
        <dbReference type="ARBA" id="ARBA00022912"/>
    </source>
</evidence>
<dbReference type="EMBL" id="SDEE01000313">
    <property type="protein sequence ID" value="RXW17776.1"/>
    <property type="molecule type" value="Genomic_DNA"/>
</dbReference>
<evidence type="ECO:0000256" key="3">
    <source>
        <dbReference type="ARBA" id="ARBA00022801"/>
    </source>
</evidence>